<organism evidence="1 2">
    <name type="scientific">Apiosordaria backusii</name>
    <dbReference type="NCBI Taxonomy" id="314023"/>
    <lineage>
        <taxon>Eukaryota</taxon>
        <taxon>Fungi</taxon>
        <taxon>Dikarya</taxon>
        <taxon>Ascomycota</taxon>
        <taxon>Pezizomycotina</taxon>
        <taxon>Sordariomycetes</taxon>
        <taxon>Sordariomycetidae</taxon>
        <taxon>Sordariales</taxon>
        <taxon>Lasiosphaeriaceae</taxon>
        <taxon>Apiosordaria</taxon>
    </lineage>
</organism>
<comment type="caution">
    <text evidence="1">The sequence shown here is derived from an EMBL/GenBank/DDBJ whole genome shotgun (WGS) entry which is preliminary data.</text>
</comment>
<evidence type="ECO:0000313" key="1">
    <source>
        <dbReference type="EMBL" id="KAK0736504.1"/>
    </source>
</evidence>
<accession>A0AA40ECN0</accession>
<reference evidence="1" key="1">
    <citation type="submission" date="2023-06" db="EMBL/GenBank/DDBJ databases">
        <title>Genome-scale phylogeny and comparative genomics of the fungal order Sordariales.</title>
        <authorList>
            <consortium name="Lawrence Berkeley National Laboratory"/>
            <person name="Hensen N."/>
            <person name="Bonometti L."/>
            <person name="Westerberg I."/>
            <person name="Brannstrom I.O."/>
            <person name="Guillou S."/>
            <person name="Cros-Aarteil S."/>
            <person name="Calhoun S."/>
            <person name="Haridas S."/>
            <person name="Kuo A."/>
            <person name="Mondo S."/>
            <person name="Pangilinan J."/>
            <person name="Riley R."/>
            <person name="Labutti K."/>
            <person name="Andreopoulos B."/>
            <person name="Lipzen A."/>
            <person name="Chen C."/>
            <person name="Yanf M."/>
            <person name="Daum C."/>
            <person name="Ng V."/>
            <person name="Clum A."/>
            <person name="Steindorff A."/>
            <person name="Ohm R."/>
            <person name="Martin F."/>
            <person name="Silar P."/>
            <person name="Natvig D."/>
            <person name="Lalanne C."/>
            <person name="Gautier V."/>
            <person name="Ament-Velasquez S.L."/>
            <person name="Kruys A."/>
            <person name="Hutchinson M.I."/>
            <person name="Powell A.J."/>
            <person name="Barry K."/>
            <person name="Miller A.N."/>
            <person name="Grigoriev I.V."/>
            <person name="Debuchy R."/>
            <person name="Gladieux P."/>
            <person name="Thoren M.H."/>
            <person name="Johannesson H."/>
        </authorList>
    </citation>
    <scope>NUCLEOTIDE SEQUENCE</scope>
    <source>
        <strain evidence="1">CBS 540.89</strain>
    </source>
</reference>
<dbReference type="EMBL" id="JAUKTV010000006">
    <property type="protein sequence ID" value="KAK0736504.1"/>
    <property type="molecule type" value="Genomic_DNA"/>
</dbReference>
<name>A0AA40ECN0_9PEZI</name>
<evidence type="ECO:0000313" key="2">
    <source>
        <dbReference type="Proteomes" id="UP001172159"/>
    </source>
</evidence>
<dbReference type="Proteomes" id="UP001172159">
    <property type="component" value="Unassembled WGS sequence"/>
</dbReference>
<gene>
    <name evidence="1" type="ORF">B0T21DRAFT_181324</name>
</gene>
<protein>
    <submittedName>
        <fullName evidence="1">Uncharacterized protein</fullName>
    </submittedName>
</protein>
<keyword evidence="2" id="KW-1185">Reference proteome</keyword>
<sequence>MLTLMLLNLSIPDIHSFFHTVPIYMLKMTSRLTISRLLQFCTHHPRVILGTTIFLSAAIYLANLKHRIDKTCRHISLVDLPLSSACRNFVEKGRRPLPPCAGWAWVLERGFVSFLSPWSDNITPPTVKSGGDDERQKTHWIPSFLALEVDLPVELLSGYPSDNKASKGEREEIPHLSQTFLRAFLDARSEGLEAYYLVDRDVPPLTLFEPGRRLFGREVGLGAFLLGTWFDTRGGGKSLRDGKFPKGVAQVPVCEGPSNTLRERWNEEDKEVAAAVMYWRAPDSAVAMVDNVAVKYGIPWRLMEGGFQEYMVERVDEKRVRLVYVTLEAQSLYPDGVKERNFRKISRLGYWGHGVYGQWLLWKTVKRLEKIQRERILA</sequence>
<proteinExistence type="predicted"/>
<dbReference type="AlphaFoldDB" id="A0AA40ECN0"/>